<accession>A0A8B7PN63</accession>
<sequence length="117" mass="13223">MVGGRYGSVVVMVTVMMVMMTAAAPQNNNNRGRPTGGAQPLMEYKFDWQVDDAESGSYYGHREGTDGARVVGSHYVWLPDGRLRRVDYYVDADSGYVPTITYINNYTPSWGQRPYRR</sequence>
<keyword evidence="3" id="KW-1133">Transmembrane helix</keyword>
<evidence type="ECO:0000256" key="1">
    <source>
        <dbReference type="ARBA" id="ARBA00022460"/>
    </source>
</evidence>
<dbReference type="RefSeq" id="XP_018027421.1">
    <property type="nucleotide sequence ID" value="XM_018171932.2"/>
</dbReference>
<dbReference type="OrthoDB" id="6363829at2759"/>
<dbReference type="GeneID" id="108682706"/>
<keyword evidence="1 2" id="KW-0193">Cuticle</keyword>
<gene>
    <name evidence="5 6" type="primary">LOC108682706</name>
</gene>
<keyword evidence="4" id="KW-1185">Reference proteome</keyword>
<proteinExistence type="predicted"/>
<dbReference type="GO" id="GO:0005615">
    <property type="term" value="C:extracellular space"/>
    <property type="evidence" value="ECO:0007669"/>
    <property type="project" value="TreeGrafter"/>
</dbReference>
<dbReference type="RefSeq" id="XP_018027420.1">
    <property type="nucleotide sequence ID" value="XM_018171931.2"/>
</dbReference>
<protein>
    <submittedName>
        <fullName evidence="5 6">Pro-resilin</fullName>
    </submittedName>
</protein>
<organism evidence="4 5">
    <name type="scientific">Hyalella azteca</name>
    <name type="common">Amphipod</name>
    <dbReference type="NCBI Taxonomy" id="294128"/>
    <lineage>
        <taxon>Eukaryota</taxon>
        <taxon>Metazoa</taxon>
        <taxon>Ecdysozoa</taxon>
        <taxon>Arthropoda</taxon>
        <taxon>Crustacea</taxon>
        <taxon>Multicrustacea</taxon>
        <taxon>Malacostraca</taxon>
        <taxon>Eumalacostraca</taxon>
        <taxon>Peracarida</taxon>
        <taxon>Amphipoda</taxon>
        <taxon>Senticaudata</taxon>
        <taxon>Talitrida</taxon>
        <taxon>Talitroidea</taxon>
        <taxon>Hyalellidae</taxon>
        <taxon>Hyalella</taxon>
    </lineage>
</organism>
<dbReference type="AlphaFoldDB" id="A0A8B7PN63"/>
<feature type="transmembrane region" description="Helical" evidence="3">
    <location>
        <begin position="6"/>
        <end position="24"/>
    </location>
</feature>
<dbReference type="PANTHER" id="PTHR12236">
    <property type="entry name" value="STRUCTURAL CONTITUENT OF CUTICLE"/>
    <property type="match status" value="1"/>
</dbReference>
<dbReference type="Pfam" id="PF00379">
    <property type="entry name" value="Chitin_bind_4"/>
    <property type="match status" value="1"/>
</dbReference>
<dbReference type="GO" id="GO:0042302">
    <property type="term" value="F:structural constituent of cuticle"/>
    <property type="evidence" value="ECO:0007669"/>
    <property type="project" value="UniProtKB-UniRule"/>
</dbReference>
<dbReference type="PROSITE" id="PS51155">
    <property type="entry name" value="CHIT_BIND_RR_2"/>
    <property type="match status" value="1"/>
</dbReference>
<dbReference type="KEGG" id="hazt:108682706"/>
<dbReference type="PANTHER" id="PTHR12236:SF98">
    <property type="entry name" value="CUTICULAR PROTEIN 56F"/>
    <property type="match status" value="1"/>
</dbReference>
<evidence type="ECO:0000313" key="6">
    <source>
        <dbReference type="RefSeq" id="XP_018027421.1"/>
    </source>
</evidence>
<dbReference type="InterPro" id="IPR051217">
    <property type="entry name" value="Insect_Cuticle_Struc_Prot"/>
</dbReference>
<evidence type="ECO:0000256" key="3">
    <source>
        <dbReference type="SAM" id="Phobius"/>
    </source>
</evidence>
<evidence type="ECO:0000313" key="5">
    <source>
        <dbReference type="RefSeq" id="XP_018027420.1"/>
    </source>
</evidence>
<reference evidence="5 6" key="1">
    <citation type="submission" date="2025-04" db="UniProtKB">
        <authorList>
            <consortium name="RefSeq"/>
        </authorList>
    </citation>
    <scope>IDENTIFICATION</scope>
    <source>
        <tissue evidence="5 6">Whole organism</tissue>
    </source>
</reference>
<evidence type="ECO:0000313" key="4">
    <source>
        <dbReference type="Proteomes" id="UP000694843"/>
    </source>
</evidence>
<dbReference type="OMA" id="KYEAYEY"/>
<dbReference type="GO" id="GO:0031012">
    <property type="term" value="C:extracellular matrix"/>
    <property type="evidence" value="ECO:0007669"/>
    <property type="project" value="TreeGrafter"/>
</dbReference>
<dbReference type="Proteomes" id="UP000694843">
    <property type="component" value="Unplaced"/>
</dbReference>
<keyword evidence="3" id="KW-0472">Membrane</keyword>
<dbReference type="InterPro" id="IPR000618">
    <property type="entry name" value="Insect_cuticle"/>
</dbReference>
<name>A0A8B7PN63_HYAAZ</name>
<keyword evidence="3" id="KW-0812">Transmembrane</keyword>
<evidence type="ECO:0000256" key="2">
    <source>
        <dbReference type="PROSITE-ProRule" id="PRU00497"/>
    </source>
</evidence>